<accession>A0A2W6NLJ4</accession>
<dbReference type="Proteomes" id="UP000249204">
    <property type="component" value="Unassembled WGS sequence"/>
</dbReference>
<protein>
    <recommendedName>
        <fullName evidence="1">BioF2-like acetyltransferase domain-containing protein</fullName>
    </recommendedName>
</protein>
<dbReference type="InterPro" id="IPR050644">
    <property type="entry name" value="PG_Glycine_Bridge_Synth"/>
</dbReference>
<evidence type="ECO:0000259" key="1">
    <source>
        <dbReference type="Pfam" id="PF13480"/>
    </source>
</evidence>
<name>A0A2W6NLJ4_9BACL</name>
<dbReference type="SUPFAM" id="SSF55729">
    <property type="entry name" value="Acyl-CoA N-acyltransferases (Nat)"/>
    <property type="match status" value="1"/>
</dbReference>
<organism evidence="2 3">
    <name type="scientific">Paenibacillus silvae</name>
    <dbReference type="NCBI Taxonomy" id="1325358"/>
    <lineage>
        <taxon>Bacteria</taxon>
        <taxon>Bacillati</taxon>
        <taxon>Bacillota</taxon>
        <taxon>Bacilli</taxon>
        <taxon>Bacillales</taxon>
        <taxon>Paenibacillaceae</taxon>
        <taxon>Paenibacillus</taxon>
    </lineage>
</organism>
<feature type="domain" description="BioF2-like acetyltransferase" evidence="1">
    <location>
        <begin position="170"/>
        <end position="286"/>
    </location>
</feature>
<gene>
    <name evidence="2" type="ORF">DN757_06165</name>
</gene>
<dbReference type="PANTHER" id="PTHR36174">
    <property type="entry name" value="LIPID II:GLYCINE GLYCYLTRANSFERASE"/>
    <property type="match status" value="1"/>
</dbReference>
<dbReference type="PANTHER" id="PTHR36174:SF1">
    <property type="entry name" value="LIPID II:GLYCINE GLYCYLTRANSFERASE"/>
    <property type="match status" value="1"/>
</dbReference>
<comment type="caution">
    <text evidence="2">The sequence shown here is derived from an EMBL/GenBank/DDBJ whole genome shotgun (WGS) entry which is preliminary data.</text>
</comment>
<proteinExistence type="predicted"/>
<dbReference type="InterPro" id="IPR038740">
    <property type="entry name" value="BioF2-like_GNAT_dom"/>
</dbReference>
<dbReference type="AlphaFoldDB" id="A0A2W6NLJ4"/>
<dbReference type="Gene3D" id="3.40.630.30">
    <property type="match status" value="1"/>
</dbReference>
<dbReference type="EMBL" id="QKWW01000017">
    <property type="protein sequence ID" value="PZT56641.1"/>
    <property type="molecule type" value="Genomic_DNA"/>
</dbReference>
<dbReference type="InterPro" id="IPR016181">
    <property type="entry name" value="Acyl_CoA_acyltransferase"/>
</dbReference>
<evidence type="ECO:0000313" key="2">
    <source>
        <dbReference type="EMBL" id="PZT56641.1"/>
    </source>
</evidence>
<evidence type="ECO:0000313" key="3">
    <source>
        <dbReference type="Proteomes" id="UP000249204"/>
    </source>
</evidence>
<sequence length="322" mass="37504">MRIVFLVKYCCCRSTRIHLRVISKNWKGSFANMMNIQQMLSPRTPFIEPGFAALVGQYLDFEYVPVEVCYKGQVYAISLYKNTKTQSYQIGAVGYGGILPFPESLPDFLDIIDIISESYGMISQITLPPMGEHILSWDMSSSGFDRQVMDTYILNFAEYREQKDMLFKGSVRTDIRFAEKAGVYVRLYDSEQELQQFYEIYKSTMERVQASYLTPYELLKELVYYSDEARLYIALTEQKRVIAGSVFLQNEDNLFYWINASHSEFRNLRGNYLILKQAIDDAYATKSYLNFGYSHNPNIAKSKLGWGCHIQKYIRLTKEHTQ</sequence>
<reference evidence="2 3" key="1">
    <citation type="submission" date="2018-06" db="EMBL/GenBank/DDBJ databases">
        <title>Isolation of heavy metals resistant Paenibacillus silvae NC2 from Gold-Copper mine in ZiJin, China.</title>
        <authorList>
            <person name="Xu J."/>
            <person name="Mazhar H.S."/>
            <person name="Rensing C."/>
        </authorList>
    </citation>
    <scope>NUCLEOTIDE SEQUENCE [LARGE SCALE GENOMIC DNA]</scope>
    <source>
        <strain evidence="2 3">NC2</strain>
    </source>
</reference>
<dbReference type="Pfam" id="PF13480">
    <property type="entry name" value="Acetyltransf_6"/>
    <property type="match status" value="1"/>
</dbReference>